<evidence type="ECO:0000256" key="10">
    <source>
        <dbReference type="RuleBase" id="RU361274"/>
    </source>
</evidence>
<dbReference type="CDD" id="cd16833">
    <property type="entry name" value="YfiH"/>
    <property type="match status" value="1"/>
</dbReference>
<dbReference type="RefSeq" id="WP_152159114.1">
    <property type="nucleotide sequence ID" value="NZ_WEHX01000122.1"/>
</dbReference>
<dbReference type="GO" id="GO:0017061">
    <property type="term" value="F:S-methyl-5-thioadenosine phosphorylase activity"/>
    <property type="evidence" value="ECO:0007669"/>
    <property type="project" value="UniProtKB-EC"/>
</dbReference>
<evidence type="ECO:0000256" key="7">
    <source>
        <dbReference type="ARBA" id="ARBA00047989"/>
    </source>
</evidence>
<dbReference type="AlphaFoldDB" id="A0A6I1ELI0"/>
<evidence type="ECO:0000256" key="1">
    <source>
        <dbReference type="ARBA" id="ARBA00000553"/>
    </source>
</evidence>
<comment type="catalytic activity">
    <reaction evidence="1">
        <text>inosine + phosphate = alpha-D-ribose 1-phosphate + hypoxanthine</text>
        <dbReference type="Rhea" id="RHEA:27646"/>
        <dbReference type="ChEBI" id="CHEBI:17368"/>
        <dbReference type="ChEBI" id="CHEBI:17596"/>
        <dbReference type="ChEBI" id="CHEBI:43474"/>
        <dbReference type="ChEBI" id="CHEBI:57720"/>
        <dbReference type="EC" id="2.4.2.1"/>
    </reaction>
    <physiologicalReaction direction="left-to-right" evidence="1">
        <dbReference type="Rhea" id="RHEA:27647"/>
    </physiologicalReaction>
</comment>
<keyword evidence="4" id="KW-0479">Metal-binding</keyword>
<dbReference type="GO" id="GO:0005507">
    <property type="term" value="F:copper ion binding"/>
    <property type="evidence" value="ECO:0007669"/>
    <property type="project" value="TreeGrafter"/>
</dbReference>
<proteinExistence type="inferred from homology"/>
<dbReference type="InterPro" id="IPR038371">
    <property type="entry name" value="Cu_polyphenol_OxRdtase_sf"/>
</dbReference>
<protein>
    <recommendedName>
        <fullName evidence="10">Purine nucleoside phosphorylase</fullName>
    </recommendedName>
</protein>
<comment type="catalytic activity">
    <reaction evidence="9">
        <text>S-methyl-5'-thioadenosine + phosphate = 5-(methylsulfanyl)-alpha-D-ribose 1-phosphate + adenine</text>
        <dbReference type="Rhea" id="RHEA:11852"/>
        <dbReference type="ChEBI" id="CHEBI:16708"/>
        <dbReference type="ChEBI" id="CHEBI:17509"/>
        <dbReference type="ChEBI" id="CHEBI:43474"/>
        <dbReference type="ChEBI" id="CHEBI:58533"/>
        <dbReference type="EC" id="2.4.2.28"/>
    </reaction>
    <physiologicalReaction direction="left-to-right" evidence="9">
        <dbReference type="Rhea" id="RHEA:11853"/>
    </physiologicalReaction>
</comment>
<evidence type="ECO:0000313" key="12">
    <source>
        <dbReference type="Proteomes" id="UP000430564"/>
    </source>
</evidence>
<comment type="catalytic activity">
    <reaction evidence="8">
        <text>adenosine + phosphate = alpha-D-ribose 1-phosphate + adenine</text>
        <dbReference type="Rhea" id="RHEA:27642"/>
        <dbReference type="ChEBI" id="CHEBI:16335"/>
        <dbReference type="ChEBI" id="CHEBI:16708"/>
        <dbReference type="ChEBI" id="CHEBI:43474"/>
        <dbReference type="ChEBI" id="CHEBI:57720"/>
        <dbReference type="EC" id="2.4.2.1"/>
    </reaction>
    <physiologicalReaction direction="left-to-right" evidence="8">
        <dbReference type="Rhea" id="RHEA:27643"/>
    </physiologicalReaction>
</comment>
<dbReference type="InterPro" id="IPR011324">
    <property type="entry name" value="Cytotoxic_necrot_fac-like_cat"/>
</dbReference>
<keyword evidence="6" id="KW-0862">Zinc</keyword>
<evidence type="ECO:0000256" key="6">
    <source>
        <dbReference type="ARBA" id="ARBA00022833"/>
    </source>
</evidence>
<dbReference type="EMBL" id="WEHX01000122">
    <property type="protein sequence ID" value="KAB7653516.1"/>
    <property type="molecule type" value="Genomic_DNA"/>
</dbReference>
<dbReference type="Pfam" id="PF02578">
    <property type="entry name" value="Cu-oxidase_4"/>
    <property type="match status" value="1"/>
</dbReference>
<comment type="caution">
    <text evidence="11">The sequence shown here is derived from an EMBL/GenBank/DDBJ whole genome shotgun (WGS) entry which is preliminary data.</text>
</comment>
<dbReference type="InterPro" id="IPR003730">
    <property type="entry name" value="Cu_polyphenol_OxRdtase"/>
</dbReference>
<organism evidence="11 12">
    <name type="scientific">Sutterella seckii</name>
    <dbReference type="NCBI Taxonomy" id="1944635"/>
    <lineage>
        <taxon>Bacteria</taxon>
        <taxon>Pseudomonadati</taxon>
        <taxon>Pseudomonadota</taxon>
        <taxon>Betaproteobacteria</taxon>
        <taxon>Burkholderiales</taxon>
        <taxon>Sutterellaceae</taxon>
        <taxon>Sutterella</taxon>
    </lineage>
</organism>
<dbReference type="Gene3D" id="3.60.140.10">
    <property type="entry name" value="CNF1/YfiH-like putative cysteine hydrolases"/>
    <property type="match status" value="1"/>
</dbReference>
<evidence type="ECO:0000256" key="3">
    <source>
        <dbReference type="ARBA" id="ARBA00022679"/>
    </source>
</evidence>
<dbReference type="SUPFAM" id="SSF64438">
    <property type="entry name" value="CNF1/YfiH-like putative cysteine hydrolases"/>
    <property type="match status" value="1"/>
</dbReference>
<evidence type="ECO:0000256" key="4">
    <source>
        <dbReference type="ARBA" id="ARBA00022723"/>
    </source>
</evidence>
<dbReference type="PANTHER" id="PTHR30616:SF2">
    <property type="entry name" value="PURINE NUCLEOSIDE PHOSPHORYLASE LACC1"/>
    <property type="match status" value="1"/>
</dbReference>
<evidence type="ECO:0000256" key="5">
    <source>
        <dbReference type="ARBA" id="ARBA00022801"/>
    </source>
</evidence>
<evidence type="ECO:0000256" key="2">
    <source>
        <dbReference type="ARBA" id="ARBA00007353"/>
    </source>
</evidence>
<dbReference type="GO" id="GO:0016787">
    <property type="term" value="F:hydrolase activity"/>
    <property type="evidence" value="ECO:0007669"/>
    <property type="project" value="UniProtKB-KW"/>
</dbReference>
<name>A0A6I1ELI0_9BURK</name>
<reference evidence="11 12" key="1">
    <citation type="submission" date="2019-10" db="EMBL/GenBank/DDBJ databases">
        <title>Genome diversity of Sutterella seckii.</title>
        <authorList>
            <person name="Chaplin A.V."/>
            <person name="Sokolova S.R."/>
            <person name="Mosin K.A."/>
            <person name="Ivanova E.L."/>
            <person name="Kochetkova T.O."/>
            <person name="Goltsov A.Y."/>
            <person name="Trofimov D.Y."/>
            <person name="Efimov B.A."/>
        </authorList>
    </citation>
    <scope>NUCLEOTIDE SEQUENCE [LARGE SCALE GENOMIC DNA]</scope>
    <source>
        <strain evidence="11 12">ASD393</strain>
    </source>
</reference>
<evidence type="ECO:0000256" key="9">
    <source>
        <dbReference type="ARBA" id="ARBA00049893"/>
    </source>
</evidence>
<dbReference type="Proteomes" id="UP000430564">
    <property type="component" value="Unassembled WGS sequence"/>
</dbReference>
<evidence type="ECO:0000256" key="8">
    <source>
        <dbReference type="ARBA" id="ARBA00048968"/>
    </source>
</evidence>
<dbReference type="PANTHER" id="PTHR30616">
    <property type="entry name" value="UNCHARACTERIZED PROTEIN YFIH"/>
    <property type="match status" value="1"/>
</dbReference>
<gene>
    <name evidence="11" type="primary">pgeF</name>
    <name evidence="11" type="ORF">GBM95_10850</name>
</gene>
<accession>A0A6I1ELI0</accession>
<comment type="similarity">
    <text evidence="2 10">Belongs to the purine nucleoside phosphorylase YfiH/LACC1 family.</text>
</comment>
<dbReference type="NCBIfam" id="TIGR00726">
    <property type="entry name" value="peptidoglycan editing factor PgeF"/>
    <property type="match status" value="1"/>
</dbReference>
<dbReference type="OrthoDB" id="4279at2"/>
<sequence>MSQFKSELESVKPEWKGGAPKHVKAFFTCRTGGVSSGPWGGPEGIMGLNLAFHTGDFKSCVGMNRRILTECLPSEPKWLSQVHGTEILHADDIADAPQADASWTKTPGVVAVVMTADCLPVLIADREGRIVAAVHAGWRSLADGIIQKTVGKLREELKGEGDFAVWLGPRIGRDEFEVGGDVLDAMKAHLPQAEKAFRAANEPGKYFADLALLACQALEASGIPAESIADCGLSTYGDPARFFSFRRDGEKSGRHAALIWIEPQNQK</sequence>
<keyword evidence="5" id="KW-0378">Hydrolase</keyword>
<evidence type="ECO:0000313" key="11">
    <source>
        <dbReference type="EMBL" id="KAB7653516.1"/>
    </source>
</evidence>
<keyword evidence="3" id="KW-0808">Transferase</keyword>
<comment type="catalytic activity">
    <reaction evidence="7">
        <text>adenosine + H2O + H(+) = inosine + NH4(+)</text>
        <dbReference type="Rhea" id="RHEA:24408"/>
        <dbReference type="ChEBI" id="CHEBI:15377"/>
        <dbReference type="ChEBI" id="CHEBI:15378"/>
        <dbReference type="ChEBI" id="CHEBI:16335"/>
        <dbReference type="ChEBI" id="CHEBI:17596"/>
        <dbReference type="ChEBI" id="CHEBI:28938"/>
        <dbReference type="EC" id="3.5.4.4"/>
    </reaction>
    <physiologicalReaction direction="left-to-right" evidence="7">
        <dbReference type="Rhea" id="RHEA:24409"/>
    </physiologicalReaction>
</comment>